<name>A0ACC2M8J9_PERAE</name>
<keyword evidence="2" id="KW-1185">Reference proteome</keyword>
<accession>A0ACC2M8J9</accession>
<organism evidence="1 2">
    <name type="scientific">Persea americana</name>
    <name type="common">Avocado</name>
    <dbReference type="NCBI Taxonomy" id="3435"/>
    <lineage>
        <taxon>Eukaryota</taxon>
        <taxon>Viridiplantae</taxon>
        <taxon>Streptophyta</taxon>
        <taxon>Embryophyta</taxon>
        <taxon>Tracheophyta</taxon>
        <taxon>Spermatophyta</taxon>
        <taxon>Magnoliopsida</taxon>
        <taxon>Magnoliidae</taxon>
        <taxon>Laurales</taxon>
        <taxon>Lauraceae</taxon>
        <taxon>Persea</taxon>
    </lineage>
</organism>
<reference evidence="1 2" key="1">
    <citation type="journal article" date="2022" name="Hortic Res">
        <title>A haplotype resolved chromosomal level avocado genome allows analysis of novel avocado genes.</title>
        <authorList>
            <person name="Nath O."/>
            <person name="Fletcher S.J."/>
            <person name="Hayward A."/>
            <person name="Shaw L.M."/>
            <person name="Masouleh A.K."/>
            <person name="Furtado A."/>
            <person name="Henry R.J."/>
            <person name="Mitter N."/>
        </authorList>
    </citation>
    <scope>NUCLEOTIDE SEQUENCE [LARGE SCALE GENOMIC DNA]</scope>
    <source>
        <strain evidence="2">cv. Hass</strain>
    </source>
</reference>
<dbReference type="Proteomes" id="UP001234297">
    <property type="component" value="Chromosome 5"/>
</dbReference>
<comment type="caution">
    <text evidence="1">The sequence shown here is derived from an EMBL/GenBank/DDBJ whole genome shotgun (WGS) entry which is preliminary data.</text>
</comment>
<evidence type="ECO:0000313" key="1">
    <source>
        <dbReference type="EMBL" id="KAJ8641980.1"/>
    </source>
</evidence>
<dbReference type="EMBL" id="CM056813">
    <property type="protein sequence ID" value="KAJ8641980.1"/>
    <property type="molecule type" value="Genomic_DNA"/>
</dbReference>
<sequence>MLSNLGSVVFGQNQEGEMASKHIVPQQLRGGVVTGKQKIIAADVINRRALEDIGNLVNVRAVEGKPQLQPLISRPITRSSQTQRLENAQTDDAANKKPVVAIADGDVIEKDRANVVKPRATLNPNTQIVIEISPDTGKKFKSRSIGGRNKGKVSSTRRVQTLTSILTHDIDGADIKDQLAVVDYIDDIYKFYKLAETSSRTHDYMHSQSEINERIRAILVDWLIEVHNKFELMPETLYLTLHIVDQYLSREIVKRKELQLVGITAMLIACKYEEIWAPEINDFVCISDKAYSRRQILLMEKAMLNKLEWSLTVPTPYVFIVRFLKAAASDKEMEHLVFYLAELSLMQYSMIKHCPSMIAASAVYAAQSILKKSTLWSDTLKHHTGFSEPQLLDCAKELVNFHSVASYSKLRASYKKYSSPQCRAVALLPAVTKILEELKIAN</sequence>
<protein>
    <submittedName>
        <fullName evidence="1">Uncharacterized protein</fullName>
    </submittedName>
</protein>
<evidence type="ECO:0000313" key="2">
    <source>
        <dbReference type="Proteomes" id="UP001234297"/>
    </source>
</evidence>
<proteinExistence type="predicted"/>
<gene>
    <name evidence="1" type="ORF">MRB53_018674</name>
</gene>